<proteinExistence type="predicted"/>
<reference evidence="2 3" key="1">
    <citation type="submission" date="2013-08" db="EMBL/GenBank/DDBJ databases">
        <title>The genome sequence of Knoellia sinensis.</title>
        <authorList>
            <person name="Zhu W."/>
            <person name="Wang G."/>
        </authorList>
    </citation>
    <scope>NUCLEOTIDE SEQUENCE [LARGE SCALE GENOMIC DNA]</scope>
    <source>
        <strain evidence="2 3">KCTC 19936</strain>
    </source>
</reference>
<dbReference type="EMBL" id="AVPJ01000011">
    <property type="protein sequence ID" value="KGN31523.1"/>
    <property type="molecule type" value="Genomic_DNA"/>
</dbReference>
<dbReference type="STRING" id="1385520.N802_03910"/>
<name>A0A0A0J303_9MICO</name>
<comment type="caution">
    <text evidence="2">The sequence shown here is derived from an EMBL/GenBank/DDBJ whole genome shotgun (WGS) entry which is preliminary data.</text>
</comment>
<dbReference type="InterPro" id="IPR037401">
    <property type="entry name" value="SnoaL-like"/>
</dbReference>
<evidence type="ECO:0000313" key="3">
    <source>
        <dbReference type="Proteomes" id="UP000030002"/>
    </source>
</evidence>
<accession>A0A0A0J303</accession>
<dbReference type="InterPro" id="IPR032710">
    <property type="entry name" value="NTF2-like_dom_sf"/>
</dbReference>
<organism evidence="2 3">
    <name type="scientific">Knoellia sinensis KCTC 19936</name>
    <dbReference type="NCBI Taxonomy" id="1385520"/>
    <lineage>
        <taxon>Bacteria</taxon>
        <taxon>Bacillati</taxon>
        <taxon>Actinomycetota</taxon>
        <taxon>Actinomycetes</taxon>
        <taxon>Micrococcales</taxon>
        <taxon>Intrasporangiaceae</taxon>
        <taxon>Knoellia</taxon>
    </lineage>
</organism>
<dbReference type="OrthoDB" id="3782893at2"/>
<protein>
    <recommendedName>
        <fullName evidence="1">SnoaL-like domain-containing protein</fullName>
    </recommendedName>
</protein>
<dbReference type="SUPFAM" id="SSF54427">
    <property type="entry name" value="NTF2-like"/>
    <property type="match status" value="1"/>
</dbReference>
<feature type="domain" description="SnoaL-like" evidence="1">
    <location>
        <begin position="14"/>
        <end position="107"/>
    </location>
</feature>
<gene>
    <name evidence="2" type="ORF">N802_03910</name>
</gene>
<keyword evidence="3" id="KW-1185">Reference proteome</keyword>
<dbReference type="AlphaFoldDB" id="A0A0A0J303"/>
<dbReference type="RefSeq" id="WP_035917440.1">
    <property type="nucleotide sequence ID" value="NZ_AVPJ01000011.1"/>
</dbReference>
<dbReference type="eggNOG" id="COG3631">
    <property type="taxonomic scope" value="Bacteria"/>
</dbReference>
<dbReference type="Gene3D" id="3.10.450.50">
    <property type="match status" value="1"/>
</dbReference>
<dbReference type="Pfam" id="PF12680">
    <property type="entry name" value="SnoaL_2"/>
    <property type="match status" value="1"/>
</dbReference>
<dbReference type="Proteomes" id="UP000030002">
    <property type="component" value="Unassembled WGS sequence"/>
</dbReference>
<evidence type="ECO:0000259" key="1">
    <source>
        <dbReference type="Pfam" id="PF12680"/>
    </source>
</evidence>
<sequence length="129" mass="14329">MTSADPRPAESILRRLIELIDAQDWDGLRTVLAPDVTVTFAHTGEQFDRDGYIALNRDYPGRWFLEAQRVVADDRSGAAHALVFNADRSEVHHVGSFASVADGLITELTELWVELTEPDPERRPASGLS</sequence>
<evidence type="ECO:0000313" key="2">
    <source>
        <dbReference type="EMBL" id="KGN31523.1"/>
    </source>
</evidence>